<evidence type="ECO:0000256" key="5">
    <source>
        <dbReference type="ARBA" id="ARBA00023136"/>
    </source>
</evidence>
<comment type="subcellular location">
    <subcellularLocation>
        <location evidence="1">Membrane</location>
        <topology evidence="1">Single-pass membrane protein</topology>
    </subcellularLocation>
</comment>
<evidence type="ECO:0000256" key="3">
    <source>
        <dbReference type="ARBA" id="ARBA00022692"/>
    </source>
</evidence>
<dbReference type="SUPFAM" id="SSF54523">
    <property type="entry name" value="Pili subunits"/>
    <property type="match status" value="1"/>
</dbReference>
<keyword evidence="5 6" id="KW-0472">Membrane</keyword>
<evidence type="ECO:0000313" key="7">
    <source>
        <dbReference type="EMBL" id="CAB4626004.1"/>
    </source>
</evidence>
<reference evidence="7" key="1">
    <citation type="submission" date="2020-05" db="EMBL/GenBank/DDBJ databases">
        <authorList>
            <person name="Chiriac C."/>
            <person name="Salcher M."/>
            <person name="Ghai R."/>
            <person name="Kavagutti S V."/>
        </authorList>
    </citation>
    <scope>NUCLEOTIDE SEQUENCE</scope>
</reference>
<evidence type="ECO:0000256" key="4">
    <source>
        <dbReference type="ARBA" id="ARBA00022989"/>
    </source>
</evidence>
<feature type="transmembrane region" description="Helical" evidence="6">
    <location>
        <begin position="29"/>
        <end position="53"/>
    </location>
</feature>
<dbReference type="PANTHER" id="PTHR30093">
    <property type="entry name" value="GENERAL SECRETION PATHWAY PROTEIN G"/>
    <property type="match status" value="1"/>
</dbReference>
<dbReference type="GO" id="GO:0016020">
    <property type="term" value="C:membrane"/>
    <property type="evidence" value="ECO:0007669"/>
    <property type="project" value="UniProtKB-SubCell"/>
</dbReference>
<proteinExistence type="predicted"/>
<dbReference type="Gene3D" id="3.30.700.10">
    <property type="entry name" value="Glycoprotein, Type 4 Pilin"/>
    <property type="match status" value="1"/>
</dbReference>
<dbReference type="NCBIfam" id="TIGR02532">
    <property type="entry name" value="IV_pilin_GFxxxE"/>
    <property type="match status" value="1"/>
</dbReference>
<dbReference type="InterPro" id="IPR012902">
    <property type="entry name" value="N_methyl_site"/>
</dbReference>
<keyword evidence="3 6" id="KW-0812">Transmembrane</keyword>
<evidence type="ECO:0000256" key="6">
    <source>
        <dbReference type="SAM" id="Phobius"/>
    </source>
</evidence>
<dbReference type="EMBL" id="CAEZVF010000151">
    <property type="protein sequence ID" value="CAB4626004.1"/>
    <property type="molecule type" value="Genomic_DNA"/>
</dbReference>
<protein>
    <submittedName>
        <fullName evidence="7">Unannotated protein</fullName>
    </submittedName>
</protein>
<organism evidence="7">
    <name type="scientific">freshwater metagenome</name>
    <dbReference type="NCBI Taxonomy" id="449393"/>
    <lineage>
        <taxon>unclassified sequences</taxon>
        <taxon>metagenomes</taxon>
        <taxon>ecological metagenomes</taxon>
    </lineage>
</organism>
<dbReference type="InterPro" id="IPR045584">
    <property type="entry name" value="Pilin-like"/>
</dbReference>
<evidence type="ECO:0000256" key="2">
    <source>
        <dbReference type="ARBA" id="ARBA00022481"/>
    </source>
</evidence>
<dbReference type="Pfam" id="PF07963">
    <property type="entry name" value="N_methyl"/>
    <property type="match status" value="1"/>
</dbReference>
<sequence>MKHLPQAPQSDGLTRFAQRLTPSRDDRGFTLIELLVVIIIIGILASSALPLFVSQKRKAFDASAKSGLRSLAVFQEAYLSGNSSYGDIADLQGQGFGITPSKNVTISVVYRAASTGYCLSAKHANSPTTWYFDSQAGGLLGSSATSCPMTNSGTTPGGSAGSSLTG</sequence>
<keyword evidence="4 6" id="KW-1133">Transmembrane helix</keyword>
<dbReference type="PROSITE" id="PS00409">
    <property type="entry name" value="PROKAR_NTER_METHYL"/>
    <property type="match status" value="1"/>
</dbReference>
<accession>A0A6J6INE5</accession>
<dbReference type="AlphaFoldDB" id="A0A6J6INE5"/>
<keyword evidence="2" id="KW-0488">Methylation</keyword>
<dbReference type="PANTHER" id="PTHR30093:SF44">
    <property type="entry name" value="TYPE II SECRETION SYSTEM CORE PROTEIN G"/>
    <property type="match status" value="1"/>
</dbReference>
<name>A0A6J6INE5_9ZZZZ</name>
<evidence type="ECO:0000256" key="1">
    <source>
        <dbReference type="ARBA" id="ARBA00004167"/>
    </source>
</evidence>
<gene>
    <name evidence="7" type="ORF">UFOPK1939_00930</name>
</gene>